<comment type="caution">
    <text evidence="2">The sequence shown here is derived from an EMBL/GenBank/DDBJ whole genome shotgun (WGS) entry which is preliminary data.</text>
</comment>
<accession>A0AAX6MQU4</accession>
<feature type="region of interest" description="Disordered" evidence="1">
    <location>
        <begin position="1"/>
        <end position="76"/>
    </location>
</feature>
<protein>
    <submittedName>
        <fullName evidence="2">Uncharacterized protein</fullName>
    </submittedName>
</protein>
<sequence>MADPNANNPRRSEKNRNAPGPSAPRFQAAGPSQPQNQQSSGARQLAGQKRGSEVLDPDPANGRKLTTTEDQVQNRVGRGRLAGAIDLSQRLAQNLSVPRQNEVTGYFSGVYVMEDQLRPIWIRQEGDRAREIMVSVTPLRPGFRLQTQLGEHVGSPDNARLGLEFPEPARITAMPPPVAEENDEENERDGDEYTGKTPPPRMSLTSNLPLAPLRFPRLLARTASDRITSYHAAQTEFHLDYSHFHFLVESRAGLPAIRSDKWNWVDLAVQFQNRRLVAYPLTRAFSLRLTKEDIAAQVIDQGGQTELLRVDPLTCSYEALLQNKERLCKTEFGRSVRE</sequence>
<keyword evidence="3" id="KW-1185">Reference proteome</keyword>
<gene>
    <name evidence="2" type="ORF">Daesc_004846</name>
</gene>
<proteinExistence type="predicted"/>
<dbReference type="EMBL" id="JBANMG010000004">
    <property type="protein sequence ID" value="KAK6954874.1"/>
    <property type="molecule type" value="Genomic_DNA"/>
</dbReference>
<organism evidence="2 3">
    <name type="scientific">Daldinia eschscholtzii</name>
    <dbReference type="NCBI Taxonomy" id="292717"/>
    <lineage>
        <taxon>Eukaryota</taxon>
        <taxon>Fungi</taxon>
        <taxon>Dikarya</taxon>
        <taxon>Ascomycota</taxon>
        <taxon>Pezizomycotina</taxon>
        <taxon>Sordariomycetes</taxon>
        <taxon>Xylariomycetidae</taxon>
        <taxon>Xylariales</taxon>
        <taxon>Hypoxylaceae</taxon>
        <taxon>Daldinia</taxon>
    </lineage>
</organism>
<feature type="compositionally biased region" description="Polar residues" evidence="1">
    <location>
        <begin position="64"/>
        <end position="74"/>
    </location>
</feature>
<name>A0AAX6MQU4_9PEZI</name>
<evidence type="ECO:0000313" key="3">
    <source>
        <dbReference type="Proteomes" id="UP001369815"/>
    </source>
</evidence>
<feature type="compositionally biased region" description="Low complexity" evidence="1">
    <location>
        <begin position="27"/>
        <end position="42"/>
    </location>
</feature>
<reference evidence="2 3" key="1">
    <citation type="journal article" date="2024" name="Front Chem Biol">
        <title>Unveiling the potential of Daldinia eschscholtzii MFLUCC 19-0629 through bioactivity and bioinformatics studies for enhanced sustainable agriculture production.</title>
        <authorList>
            <person name="Brooks S."/>
            <person name="Weaver J.A."/>
            <person name="Klomchit A."/>
            <person name="Alharthi S.A."/>
            <person name="Onlamun T."/>
            <person name="Nurani R."/>
            <person name="Vong T.K."/>
            <person name="Alberti F."/>
            <person name="Greco C."/>
        </authorList>
    </citation>
    <scope>NUCLEOTIDE SEQUENCE [LARGE SCALE GENOMIC DNA]</scope>
    <source>
        <strain evidence="2">MFLUCC 19-0629</strain>
    </source>
</reference>
<dbReference type="Proteomes" id="UP001369815">
    <property type="component" value="Unassembled WGS sequence"/>
</dbReference>
<evidence type="ECO:0000313" key="2">
    <source>
        <dbReference type="EMBL" id="KAK6954874.1"/>
    </source>
</evidence>
<evidence type="ECO:0000256" key="1">
    <source>
        <dbReference type="SAM" id="MobiDB-lite"/>
    </source>
</evidence>
<feature type="region of interest" description="Disordered" evidence="1">
    <location>
        <begin position="170"/>
        <end position="206"/>
    </location>
</feature>
<dbReference type="AlphaFoldDB" id="A0AAX6MQU4"/>
<feature type="compositionally biased region" description="Acidic residues" evidence="1">
    <location>
        <begin position="180"/>
        <end position="192"/>
    </location>
</feature>